<dbReference type="Gene3D" id="3.60.21.10">
    <property type="match status" value="1"/>
</dbReference>
<comment type="caution">
    <text evidence="13">The sequence shown here is derived from an EMBL/GenBank/DDBJ whole genome shotgun (WGS) entry which is preliminary data.</text>
</comment>
<comment type="cofactor">
    <cofactor evidence="1">
        <name>Zn(2+)</name>
        <dbReference type="ChEBI" id="CHEBI:29105"/>
    </cofactor>
</comment>
<evidence type="ECO:0000256" key="10">
    <source>
        <dbReference type="SAM" id="SignalP"/>
    </source>
</evidence>
<dbReference type="HOGENOM" id="CLU_014743_2_0_1"/>
<accession>K0KVH2</accession>
<feature type="domain" description="Sphingomyelin phosphodiesterase C-terminal" evidence="12">
    <location>
        <begin position="536"/>
        <end position="665"/>
    </location>
</feature>
<dbReference type="GO" id="GO:0008081">
    <property type="term" value="F:phosphoric diester hydrolase activity"/>
    <property type="evidence" value="ECO:0007669"/>
    <property type="project" value="TreeGrafter"/>
</dbReference>
<dbReference type="SUPFAM" id="SSF56300">
    <property type="entry name" value="Metallo-dependent phosphatases"/>
    <property type="match status" value="1"/>
</dbReference>
<evidence type="ECO:0000256" key="3">
    <source>
        <dbReference type="ARBA" id="ARBA00008234"/>
    </source>
</evidence>
<evidence type="ECO:0000256" key="7">
    <source>
        <dbReference type="ARBA" id="ARBA00022801"/>
    </source>
</evidence>
<keyword evidence="4" id="KW-0964">Secreted</keyword>
<proteinExistence type="inferred from homology"/>
<dbReference type="InterPro" id="IPR041805">
    <property type="entry name" value="ASMase/PPN1_MPP"/>
</dbReference>
<feature type="signal peptide" evidence="10">
    <location>
        <begin position="1"/>
        <end position="18"/>
    </location>
</feature>
<comment type="subcellular location">
    <subcellularLocation>
        <location evidence="2">Secreted</location>
    </subcellularLocation>
</comment>
<feature type="domain" description="Calcineurin-like phosphoesterase" evidence="11">
    <location>
        <begin position="309"/>
        <end position="508"/>
    </location>
</feature>
<keyword evidence="5" id="KW-0479">Metal-binding</keyword>
<sequence length="675" mass="77618">MKLSILGSFVALAAAVNALPSLLSEEETAELKVQLENQYAHTEFSQQDSELIDVFAKQLNQITQYNGTNQSKCDRCVERLQLGKAIALTKPQLVSPVFTQWCLDTKFKKTESLCKTTFGRLTVANDSLGSNFAHMLQLMDPAGYDGQLYCHFQESKACPLPETPEMDLSHLWPAKESKHEIAPEPSNETYNVLHLSDFHIQEEYQIGSEANCSQYMCCGPRSFNENPLPEGFNSTADFSEDEISKLSYFNAWYDDDYNLIKGDEVDAFANESIRVPAYTFGHYKCDSPEVLINNSLLSIAKYQEELGLDFEFSIFTGDLVDHDEPEFININQTIKSEEMSFRDVKAILKDIPMYAVLGNHDTFPYAQMAQKKSGFGNLFDWNAELMADLWEDYGWINSTQARYAREHYAGFAVTTKSNLKVISLNSNTWYPSNLYAYWNATDFDSFGQFQFLIDELIESEKNDQRVWIIAHIPTITQALPVQAEAYKQIITRFSPYTIAGIFYGHTHSDQFNVLYAGNDVSDKKEEDALQNTWISQAITPLTTNNPSWRYYSVDKKTHSIMNAYNYYTKLNETFTNNSDEPQWEFEYNPRDSYGIEWPETSPLNATFWHRVSESIYKSNDTRQTYINYMKRLSPYIPTCSETNQCDNTYCYVSNFVLEDYNRCIEELGITFTGYI</sequence>
<dbReference type="eggNOG" id="KOG3770">
    <property type="taxonomic scope" value="Eukaryota"/>
</dbReference>
<dbReference type="GO" id="GO:0005576">
    <property type="term" value="C:extracellular region"/>
    <property type="evidence" value="ECO:0007669"/>
    <property type="project" value="UniProtKB-SubCell"/>
</dbReference>
<keyword evidence="14" id="KW-1185">Reference proteome</keyword>
<dbReference type="InterPro" id="IPR004843">
    <property type="entry name" value="Calcineurin-like_PHP"/>
</dbReference>
<comment type="similarity">
    <text evidence="3">Belongs to the acid sphingomyelinase family.</text>
</comment>
<dbReference type="Pfam" id="PF00149">
    <property type="entry name" value="Metallophos"/>
    <property type="match status" value="1"/>
</dbReference>
<dbReference type="Pfam" id="PF19272">
    <property type="entry name" value="ASMase_C"/>
    <property type="match status" value="1"/>
</dbReference>
<evidence type="ECO:0000259" key="12">
    <source>
        <dbReference type="Pfam" id="PF19272"/>
    </source>
</evidence>
<keyword evidence="8" id="KW-0862">Zinc</keyword>
<dbReference type="AlphaFoldDB" id="K0KVH2"/>
<evidence type="ECO:0000256" key="6">
    <source>
        <dbReference type="ARBA" id="ARBA00022729"/>
    </source>
</evidence>
<gene>
    <name evidence="13" type="primary">SMP3</name>
    <name evidence="13" type="ORF">BN7_5509</name>
</gene>
<evidence type="ECO:0000256" key="8">
    <source>
        <dbReference type="ARBA" id="ARBA00022833"/>
    </source>
</evidence>
<dbReference type="Proteomes" id="UP000009328">
    <property type="component" value="Unassembled WGS sequence"/>
</dbReference>
<feature type="chain" id="PRO_5003838001" evidence="10">
    <location>
        <begin position="19"/>
        <end position="675"/>
    </location>
</feature>
<protein>
    <submittedName>
        <fullName evidence="13">Sphingomyelinase-like phosphodiesterase 3a</fullName>
        <ecNumber evidence="13">3.1.4.-</ecNumber>
    </submittedName>
</protein>
<evidence type="ECO:0000256" key="1">
    <source>
        <dbReference type="ARBA" id="ARBA00001947"/>
    </source>
</evidence>
<dbReference type="InterPro" id="IPR029052">
    <property type="entry name" value="Metallo-depent_PP-like"/>
</dbReference>
<evidence type="ECO:0000256" key="4">
    <source>
        <dbReference type="ARBA" id="ARBA00022525"/>
    </source>
</evidence>
<evidence type="ECO:0000256" key="2">
    <source>
        <dbReference type="ARBA" id="ARBA00004613"/>
    </source>
</evidence>
<evidence type="ECO:0000313" key="14">
    <source>
        <dbReference type="Proteomes" id="UP000009328"/>
    </source>
</evidence>
<dbReference type="STRING" id="1206466.K0KVH2"/>
<keyword evidence="6 10" id="KW-0732">Signal</keyword>
<keyword evidence="7 13" id="KW-0378">Hydrolase</keyword>
<dbReference type="PANTHER" id="PTHR10340:SF27">
    <property type="entry name" value="ACL091CP"/>
    <property type="match status" value="1"/>
</dbReference>
<dbReference type="InterPro" id="IPR045473">
    <property type="entry name" value="ASM_C"/>
</dbReference>
<name>K0KVH2_WICCF</name>
<dbReference type="EC" id="3.1.4.-" evidence="13"/>
<dbReference type="EMBL" id="CAIF01000217">
    <property type="protein sequence ID" value="CCH45922.1"/>
    <property type="molecule type" value="Genomic_DNA"/>
</dbReference>
<dbReference type="InParanoid" id="K0KVH2"/>
<dbReference type="GO" id="GO:0046872">
    <property type="term" value="F:metal ion binding"/>
    <property type="evidence" value="ECO:0007669"/>
    <property type="project" value="UniProtKB-KW"/>
</dbReference>
<evidence type="ECO:0000259" key="11">
    <source>
        <dbReference type="Pfam" id="PF00149"/>
    </source>
</evidence>
<evidence type="ECO:0000256" key="5">
    <source>
        <dbReference type="ARBA" id="ARBA00022723"/>
    </source>
</evidence>
<reference evidence="13 14" key="1">
    <citation type="journal article" date="2012" name="Eukaryot. Cell">
        <title>Draft genome sequence of Wickerhamomyces ciferrii NRRL Y-1031 F-60-10.</title>
        <authorList>
            <person name="Schneider J."/>
            <person name="Andrea H."/>
            <person name="Blom J."/>
            <person name="Jaenicke S."/>
            <person name="Ruckert C."/>
            <person name="Schorsch C."/>
            <person name="Szczepanowski R."/>
            <person name="Farwick M."/>
            <person name="Goesmann A."/>
            <person name="Puhler A."/>
            <person name="Schaffer S."/>
            <person name="Tauch A."/>
            <person name="Kohler T."/>
            <person name="Brinkrolf K."/>
        </authorList>
    </citation>
    <scope>NUCLEOTIDE SEQUENCE [LARGE SCALE GENOMIC DNA]</scope>
    <source>
        <strain evidence="14">ATCC 14091 / BCRC 22168 / CBS 111 / JCM 3599 / NBRC 0793 / NRRL Y-1031 F-60-10</strain>
    </source>
</reference>
<keyword evidence="9" id="KW-0325">Glycoprotein</keyword>
<evidence type="ECO:0000313" key="13">
    <source>
        <dbReference type="EMBL" id="CCH45922.1"/>
    </source>
</evidence>
<evidence type="ECO:0000256" key="9">
    <source>
        <dbReference type="ARBA" id="ARBA00023180"/>
    </source>
</evidence>
<dbReference type="CDD" id="cd00842">
    <property type="entry name" value="MPP_ASMase"/>
    <property type="match status" value="1"/>
</dbReference>
<organism evidence="13 14">
    <name type="scientific">Wickerhamomyces ciferrii (strain ATCC 14091 / BCRC 22168 / CBS 111 / JCM 3599 / NBRC 0793 / NRRL Y-1031 F-60-10)</name>
    <name type="common">Yeast</name>
    <name type="synonym">Pichia ciferrii</name>
    <dbReference type="NCBI Taxonomy" id="1206466"/>
    <lineage>
        <taxon>Eukaryota</taxon>
        <taxon>Fungi</taxon>
        <taxon>Dikarya</taxon>
        <taxon>Ascomycota</taxon>
        <taxon>Saccharomycotina</taxon>
        <taxon>Saccharomycetes</taxon>
        <taxon>Phaffomycetales</taxon>
        <taxon>Wickerhamomycetaceae</taxon>
        <taxon>Wickerhamomyces</taxon>
    </lineage>
</organism>
<dbReference type="PANTHER" id="PTHR10340">
    <property type="entry name" value="SPHINGOMYELIN PHOSPHODIESTERASE"/>
    <property type="match status" value="1"/>
</dbReference>